<gene>
    <name evidence="9" type="primary">PAN2</name>
    <name evidence="12" type="ORF">INT45_001028</name>
</gene>
<evidence type="ECO:0000256" key="3">
    <source>
        <dbReference type="ARBA" id="ARBA00022574"/>
    </source>
</evidence>
<comment type="caution">
    <text evidence="9">Lacks conserved residue(s) required for the propagation of feature annotation.</text>
</comment>
<feature type="compositionally biased region" description="Basic residues" evidence="10">
    <location>
        <begin position="402"/>
        <end position="417"/>
    </location>
</feature>
<dbReference type="GO" id="GO:0006397">
    <property type="term" value="P:mRNA processing"/>
    <property type="evidence" value="ECO:0007669"/>
    <property type="project" value="UniProtKB-KW"/>
</dbReference>
<name>A0A8H7SE87_9FUNG</name>
<dbReference type="Pfam" id="PF20770">
    <property type="entry name" value="PAN2_N"/>
    <property type="match status" value="1"/>
</dbReference>
<comment type="function">
    <text evidence="9">Catalytic subunit of the poly(A)-nuclease (PAN) deadenylation complex, one of two cytoplasmic mRNA deadenylases involved in mRNA turnover. PAN specifically shortens poly(A) tails of RNA and the activity is stimulated by poly(A)-binding protein PAB1. PAN deadenylation is followed by rapid degradation of the shortened mRNA tails by the CCR4-NOT complex. Deadenylated mRNAs are then degraded by two alternative mechanisms, namely exosome-mediated 3'-5' exonucleolytic degradation, or deadenlyation-dependent mRNA decaping and subsequent 5'-3' exonucleolytic degradation by XRN1. May also be involved in post-transcriptional maturation of mRNA poly(A) tails.</text>
</comment>
<dbReference type="InterPro" id="IPR036397">
    <property type="entry name" value="RNaseH_sf"/>
</dbReference>
<comment type="cofactor">
    <cofactor evidence="9">
        <name>a divalent metal cation</name>
        <dbReference type="ChEBI" id="CHEBI:60240"/>
    </cofactor>
    <text evidence="9">Binds 2 metal cations per subunit in the catalytic exonuclease domain.</text>
</comment>
<dbReference type="HAMAP" id="MF_03182">
    <property type="entry name" value="PAN2"/>
    <property type="match status" value="1"/>
</dbReference>
<dbReference type="InterPro" id="IPR028881">
    <property type="entry name" value="PAN2_UCH_dom"/>
</dbReference>
<dbReference type="InterPro" id="IPR030843">
    <property type="entry name" value="PAN2"/>
</dbReference>
<keyword evidence="3" id="KW-0853">WD repeat</keyword>
<dbReference type="FunFam" id="3.30.420.10:FF:000028">
    <property type="entry name" value="PAN2-PAN3 deadenylation complex catalytic subunit PAN2"/>
    <property type="match status" value="1"/>
</dbReference>
<comment type="activity regulation">
    <text evidence="9">Positively regulated by the regulatory subunit PAN3.</text>
</comment>
<feature type="binding site" evidence="9">
    <location>
        <position position="936"/>
    </location>
    <ligand>
        <name>a divalent metal cation</name>
        <dbReference type="ChEBI" id="CHEBI:60240"/>
        <note>catalytic</note>
    </ligand>
</feature>
<dbReference type="GO" id="GO:0031251">
    <property type="term" value="C:PAN complex"/>
    <property type="evidence" value="ECO:0007669"/>
    <property type="project" value="UniProtKB-UniRule"/>
</dbReference>
<accession>A0A8H7SE87</accession>
<dbReference type="OrthoDB" id="16516at2759"/>
<dbReference type="GO" id="GO:0046872">
    <property type="term" value="F:metal ion binding"/>
    <property type="evidence" value="ECO:0007669"/>
    <property type="project" value="UniProtKB-KW"/>
</dbReference>
<feature type="binding site" evidence="9">
    <location>
        <position position="1097"/>
    </location>
    <ligand>
        <name>a divalent metal cation</name>
        <dbReference type="ChEBI" id="CHEBI:60240"/>
        <note>catalytic</note>
    </ligand>
</feature>
<comment type="domain">
    <text evidence="9">Contains a pseudo-UCH domain. This ubiquitin C-terminal hydrolase (UCH)-like or ubiquitin specific protease (USP)-like domain is predicted to be catalytically inactive because it lacks the active site catalytic triad characteristic of thiol proteases, with residues at the equivalent structural positions that are incompatible with catalysis, and it cannot bind ubiquitin. It functions as a structural scaffold for intra- and intermolecular interactions in the complex.</text>
</comment>
<dbReference type="EC" id="3.1.13.4" evidence="9"/>
<comment type="caution">
    <text evidence="12">The sequence shown here is derived from an EMBL/GenBank/DDBJ whole genome shotgun (WGS) entry which is preliminary data.</text>
</comment>
<dbReference type="InterPro" id="IPR012337">
    <property type="entry name" value="RNaseH-like_sf"/>
</dbReference>
<evidence type="ECO:0000256" key="9">
    <source>
        <dbReference type="HAMAP-Rule" id="MF_03182"/>
    </source>
</evidence>
<evidence type="ECO:0000256" key="8">
    <source>
        <dbReference type="ARBA" id="ARBA00022839"/>
    </source>
</evidence>
<dbReference type="SUPFAM" id="SSF53098">
    <property type="entry name" value="Ribonuclease H-like"/>
    <property type="match status" value="1"/>
</dbReference>
<dbReference type="SMART" id="SM00479">
    <property type="entry name" value="EXOIII"/>
    <property type="match status" value="1"/>
</dbReference>
<evidence type="ECO:0000256" key="6">
    <source>
        <dbReference type="ARBA" id="ARBA00022723"/>
    </source>
</evidence>
<evidence type="ECO:0000256" key="2">
    <source>
        <dbReference type="ARBA" id="ARBA00022490"/>
    </source>
</evidence>
<evidence type="ECO:0000256" key="7">
    <source>
        <dbReference type="ARBA" id="ARBA00022801"/>
    </source>
</evidence>
<feature type="binding site" evidence="9">
    <location>
        <position position="934"/>
    </location>
    <ligand>
        <name>a divalent metal cation</name>
        <dbReference type="ChEBI" id="CHEBI:60240"/>
        <note>catalytic</note>
    </ligand>
</feature>
<evidence type="ECO:0000313" key="12">
    <source>
        <dbReference type="EMBL" id="KAG2226681.1"/>
    </source>
</evidence>
<comment type="domain">
    <text evidence="9">The linker, or PAN3 interaction domain (PID), between the WD40 repeats and the pseudo-UCH domain mediates interaction with PAN3.</text>
</comment>
<comment type="subunit">
    <text evidence="9">Forms a heterotrimer with an asymmetric homodimer of the regulatory subunit PAN3 to form the poly(A)-nuclease (PAN) deadenylation complex.</text>
</comment>
<dbReference type="PANTHER" id="PTHR15728">
    <property type="entry name" value="DEADENYLATION COMPLEX CATALYTIC SUBUNIT PAN2"/>
    <property type="match status" value="1"/>
</dbReference>
<sequence>MESSWTQVQSICDQSIDKASPVSALTWDPYFELLWVGNDAGRVSSYYGDGLQRYTSFKAHKNEQVRQIRLTDRGVITLSSTSIQMRDRRGLVRCNVSDENTKDLHTMVFDTPTNTNELMVAGQQEDMIVVNLARGAVTKTVPGVSNIVVMRNTARAVCCGSLLGEVTMRDPRTMRVEQRLQAHTATLSDLDVSGNLLVTCGFSQRQNSLLIDPLVKVYDVRMLMRSLAPIPFPSGPMFVKMHPTLSTTCLVASQSGQFQMCDVSSLTMGSYAPPTQFFQIQSSSYITAMDISSSAHTLAFGDGASFVYQFTDREVFDVNPYSMGLSTPDVVELPEVQMGEDSPLSSVGLPYYTEPLLSNWPLYPSVFDASSPPPHIDDELLKNMKTVDFVGYAPNPGIRRNQAPRKKKPLQNKRNGPKFRSEQEREMLLSNKILDEQDAQQRAEHRASVTDLGAADPMALTMPSYYRRVEIQYSKFGVEDFDFEYYNRTRYGGLETHIRNSFCNSLLQVLYFTEPLRKVATSHIRSLCSHPKCFLCELGFLFRMLEASNGQNCQATNFCRTLTMSPKAAALSLFEPDIPDSTFSYSGLIQSLARFLLEELHGEAFQPEDNNPVISKLLDSPSISTIQQLFGVQTLYAIECASCEQVVKRTTFPFVIDMIYPRSEQKTRKRSFTHLLKGSLCRESKTKAWCSTCRRYRPLTTKRTVLALPNALFINAGTSYPEDEALWRQNGPGSPRNNKQTINSNNNNNNSGSNSNSDGGSADTPKSNPWVPERFGVHINGGEVVIKPLLPGSDIPEEFSKSSKTCAIYELAASVVEVKAEDEDPHLVAQVKIPQDELDPSSDSPWYLFNDFLVRSIREEEVLSFKGKWKTPSMLQYKRVDSDEQLDLTGLPNQVDCSILFTDTTVASRPAVDPKYEILTPDEMPKKGTLVALDTEFVALKREVTEIRSDGTKSLIRPSTLLMARLSVIRGEGPKEGVPFIDDYIEITEEVEDYLTEFSGITALDVNPKTTTHTLVDHKMAYAKLRLLVDLGCVFIGHGLVKDFRTINLLVPPEQIIDTVDIYHIRDRQRKISLRFLAWHLLGRDIQSTEGHDSIEDAENALVLYKKYLEYKKSGEFGKILEGVYVAGMRSNWLKKPPRDNLPRLPFSSPRP</sequence>
<evidence type="ECO:0000259" key="11">
    <source>
        <dbReference type="PROSITE" id="PS50235"/>
    </source>
</evidence>
<keyword evidence="2 9" id="KW-0963">Cytoplasm</keyword>
<dbReference type="InterPro" id="IPR036322">
    <property type="entry name" value="WD40_repeat_dom_sf"/>
</dbReference>
<dbReference type="PANTHER" id="PTHR15728:SF0">
    <property type="entry name" value="PAN2-PAN3 DEADENYLATION COMPLEX CATALYTIC SUBUNIT PAN2"/>
    <property type="match status" value="1"/>
</dbReference>
<dbReference type="GO" id="GO:0000932">
    <property type="term" value="C:P-body"/>
    <property type="evidence" value="ECO:0007669"/>
    <property type="project" value="TreeGrafter"/>
</dbReference>
<keyword evidence="8 9" id="KW-0269">Exonuclease</keyword>
<evidence type="ECO:0000313" key="13">
    <source>
        <dbReference type="Proteomes" id="UP000646827"/>
    </source>
</evidence>
<dbReference type="GO" id="GO:0004535">
    <property type="term" value="F:poly(A)-specific ribonuclease activity"/>
    <property type="evidence" value="ECO:0007669"/>
    <property type="project" value="UniProtKB-UniRule"/>
</dbReference>
<dbReference type="Proteomes" id="UP000646827">
    <property type="component" value="Unassembled WGS sequence"/>
</dbReference>
<dbReference type="InterPro" id="IPR013520">
    <property type="entry name" value="Ribonucl_H"/>
</dbReference>
<feature type="region of interest" description="Disordered" evidence="10">
    <location>
        <begin position="724"/>
        <end position="773"/>
    </location>
</feature>
<dbReference type="CDD" id="cd06143">
    <property type="entry name" value="PAN2_exo"/>
    <property type="match status" value="1"/>
</dbReference>
<keyword evidence="5 9" id="KW-0540">Nuclease</keyword>
<dbReference type="Pfam" id="PF13423">
    <property type="entry name" value="UCH_1"/>
    <property type="match status" value="1"/>
</dbReference>
<dbReference type="GO" id="GO:0003676">
    <property type="term" value="F:nucleic acid binding"/>
    <property type="evidence" value="ECO:0007669"/>
    <property type="project" value="InterPro"/>
</dbReference>
<evidence type="ECO:0000256" key="1">
    <source>
        <dbReference type="ARBA" id="ARBA00004496"/>
    </source>
</evidence>
<dbReference type="InterPro" id="IPR050785">
    <property type="entry name" value="PAN2-PAN3_catalytic_subunit"/>
</dbReference>
<evidence type="ECO:0000256" key="4">
    <source>
        <dbReference type="ARBA" id="ARBA00022664"/>
    </source>
</evidence>
<dbReference type="SUPFAM" id="SSF50978">
    <property type="entry name" value="WD40 repeat-like"/>
    <property type="match status" value="1"/>
</dbReference>
<feature type="compositionally biased region" description="Polar residues" evidence="10">
    <location>
        <begin position="731"/>
        <end position="742"/>
    </location>
</feature>
<proteinExistence type="inferred from homology"/>
<dbReference type="Gene3D" id="3.30.420.10">
    <property type="entry name" value="Ribonuclease H-like superfamily/Ribonuclease H"/>
    <property type="match status" value="1"/>
</dbReference>
<comment type="subcellular location">
    <subcellularLocation>
        <location evidence="1 9">Cytoplasm</location>
    </subcellularLocation>
</comment>
<keyword evidence="7 9" id="KW-0378">Hydrolase</keyword>
<keyword evidence="4 9" id="KW-0507">mRNA processing</keyword>
<dbReference type="Gene3D" id="2.130.10.10">
    <property type="entry name" value="YVTN repeat-like/Quinoprotein amine dehydrogenase"/>
    <property type="match status" value="1"/>
</dbReference>
<dbReference type="EMBL" id="JAEPRB010000014">
    <property type="protein sequence ID" value="KAG2226681.1"/>
    <property type="molecule type" value="Genomic_DNA"/>
</dbReference>
<feature type="region of interest" description="Disordered" evidence="10">
    <location>
        <begin position="394"/>
        <end position="422"/>
    </location>
</feature>
<dbReference type="PROSITE" id="PS50235">
    <property type="entry name" value="USP_3"/>
    <property type="match status" value="1"/>
</dbReference>
<dbReference type="SUPFAM" id="SSF54001">
    <property type="entry name" value="Cysteine proteinases"/>
    <property type="match status" value="1"/>
</dbReference>
<dbReference type="AlphaFoldDB" id="A0A8H7SE87"/>
<keyword evidence="13" id="KW-1185">Reference proteome</keyword>
<evidence type="ECO:0000256" key="10">
    <source>
        <dbReference type="SAM" id="MobiDB-lite"/>
    </source>
</evidence>
<dbReference type="InterPro" id="IPR038765">
    <property type="entry name" value="Papain-like_cys_pep_sf"/>
</dbReference>
<dbReference type="InterPro" id="IPR015943">
    <property type="entry name" value="WD40/YVTN_repeat-like_dom_sf"/>
</dbReference>
<dbReference type="InterPro" id="IPR028889">
    <property type="entry name" value="USP"/>
</dbReference>
<dbReference type="InterPro" id="IPR048841">
    <property type="entry name" value="PAN2_N"/>
</dbReference>
<feature type="compositionally biased region" description="Low complexity" evidence="10">
    <location>
        <begin position="743"/>
        <end position="761"/>
    </location>
</feature>
<reference evidence="12 13" key="1">
    <citation type="submission" date="2020-12" db="EMBL/GenBank/DDBJ databases">
        <title>Metabolic potential, ecology and presence of endohyphal bacteria is reflected in genomic diversity of Mucoromycotina.</title>
        <authorList>
            <person name="Muszewska A."/>
            <person name="Okrasinska A."/>
            <person name="Steczkiewicz K."/>
            <person name="Drgas O."/>
            <person name="Orlowska M."/>
            <person name="Perlinska-Lenart U."/>
            <person name="Aleksandrzak-Piekarczyk T."/>
            <person name="Szatraj K."/>
            <person name="Zielenkiewicz U."/>
            <person name="Pilsyk S."/>
            <person name="Malc E."/>
            <person name="Mieczkowski P."/>
            <person name="Kruszewska J.S."/>
            <person name="Biernat P."/>
            <person name="Pawlowska J."/>
        </authorList>
    </citation>
    <scope>NUCLEOTIDE SEQUENCE [LARGE SCALE GENOMIC DNA]</scope>
    <source>
        <strain evidence="12 13">CBS 142.35</strain>
    </source>
</reference>
<comment type="catalytic activity">
    <reaction evidence="9">
        <text>Exonucleolytic cleavage of poly(A) to 5'-AMP.</text>
        <dbReference type="EC" id="3.1.13.4"/>
    </reaction>
</comment>
<dbReference type="GO" id="GO:0000289">
    <property type="term" value="P:nuclear-transcribed mRNA poly(A) tail shortening"/>
    <property type="evidence" value="ECO:0007669"/>
    <property type="project" value="UniProtKB-UniRule"/>
</dbReference>
<dbReference type="Pfam" id="PF00929">
    <property type="entry name" value="RNase_T"/>
    <property type="match status" value="1"/>
</dbReference>
<keyword evidence="6 9" id="KW-0479">Metal-binding</keyword>
<protein>
    <recommendedName>
        <fullName evidence="9">PAN2-PAN3 deadenylation complex catalytic subunit PAN2</fullName>
        <ecNumber evidence="9">3.1.13.4</ecNumber>
    </recommendedName>
    <alternativeName>
        <fullName evidence="9">PAB1P-dependent poly(A)-specific ribonuclease</fullName>
    </alternativeName>
    <alternativeName>
        <fullName evidence="9">Poly(A)-nuclease deadenylation complex subunit 2</fullName>
        <shortName evidence="9">PAN deadenylation complex subunit 2</shortName>
    </alternativeName>
</protein>
<evidence type="ECO:0000256" key="5">
    <source>
        <dbReference type="ARBA" id="ARBA00022722"/>
    </source>
</evidence>
<dbReference type="Gene3D" id="3.90.70.10">
    <property type="entry name" value="Cysteine proteinases"/>
    <property type="match status" value="1"/>
</dbReference>
<feature type="domain" description="USP" evidence="11">
    <location>
        <begin position="492"/>
        <end position="880"/>
    </location>
</feature>
<comment type="similarity">
    <text evidence="9">Belongs to the peptidase C19 family. PAN2 subfamily.</text>
</comment>
<organism evidence="12 13">
    <name type="scientific">Circinella minor</name>
    <dbReference type="NCBI Taxonomy" id="1195481"/>
    <lineage>
        <taxon>Eukaryota</taxon>
        <taxon>Fungi</taxon>
        <taxon>Fungi incertae sedis</taxon>
        <taxon>Mucoromycota</taxon>
        <taxon>Mucoromycotina</taxon>
        <taxon>Mucoromycetes</taxon>
        <taxon>Mucorales</taxon>
        <taxon>Lichtheimiaceae</taxon>
        <taxon>Circinella</taxon>
    </lineage>
</organism>
<feature type="binding site" evidence="9">
    <location>
        <position position="1043"/>
    </location>
    <ligand>
        <name>a divalent metal cation</name>
        <dbReference type="ChEBI" id="CHEBI:60240"/>
        <note>catalytic</note>
    </ligand>
</feature>